<keyword evidence="5" id="KW-0539">Nucleus</keyword>
<proteinExistence type="predicted"/>
<keyword evidence="2" id="KW-0805">Transcription regulation</keyword>
<dbReference type="GO" id="GO:0005634">
    <property type="term" value="C:nucleus"/>
    <property type="evidence" value="ECO:0007669"/>
    <property type="project" value="UniProtKB-SubCell"/>
</dbReference>
<evidence type="ECO:0000256" key="2">
    <source>
        <dbReference type="ARBA" id="ARBA00023015"/>
    </source>
</evidence>
<sequence>MSCPNDSGEMSPQRKLGRGKIEIKRIENTTNRQVTFCKRRSGLLKKAYELSVLCDAEVALIVFSSRGRLYEYANNR</sequence>
<keyword evidence="4" id="KW-0804">Transcription</keyword>
<dbReference type="PANTHER" id="PTHR48019">
    <property type="entry name" value="SERUM RESPONSE FACTOR HOMOLOG"/>
    <property type="match status" value="1"/>
</dbReference>
<evidence type="ECO:0000259" key="6">
    <source>
        <dbReference type="PROSITE" id="PS50066"/>
    </source>
</evidence>
<dbReference type="AlphaFoldDB" id="A0AAD5CHI0"/>
<evidence type="ECO:0000313" key="8">
    <source>
        <dbReference type="Proteomes" id="UP001206925"/>
    </source>
</evidence>
<dbReference type="Gene3D" id="3.40.1810.10">
    <property type="entry name" value="Transcription factor, MADS-box"/>
    <property type="match status" value="1"/>
</dbReference>
<dbReference type="InterPro" id="IPR002100">
    <property type="entry name" value="TF_MADSbox"/>
</dbReference>
<evidence type="ECO:0000256" key="3">
    <source>
        <dbReference type="ARBA" id="ARBA00023125"/>
    </source>
</evidence>
<dbReference type="PRINTS" id="PR00404">
    <property type="entry name" value="MADSDOMAIN"/>
</dbReference>
<dbReference type="GO" id="GO:0000977">
    <property type="term" value="F:RNA polymerase II transcription regulatory region sequence-specific DNA binding"/>
    <property type="evidence" value="ECO:0007669"/>
    <property type="project" value="InterPro"/>
</dbReference>
<dbReference type="Pfam" id="PF00319">
    <property type="entry name" value="SRF-TF"/>
    <property type="match status" value="1"/>
</dbReference>
<dbReference type="SUPFAM" id="SSF55455">
    <property type="entry name" value="SRF-like"/>
    <property type="match status" value="1"/>
</dbReference>
<accession>A0AAD5CHI0</accession>
<dbReference type="CDD" id="cd00265">
    <property type="entry name" value="MADS_MEF2_like"/>
    <property type="match status" value="1"/>
</dbReference>
<dbReference type="EMBL" id="JAMZMK010008125">
    <property type="protein sequence ID" value="KAI7741863.1"/>
    <property type="molecule type" value="Genomic_DNA"/>
</dbReference>
<dbReference type="PROSITE" id="PS00350">
    <property type="entry name" value="MADS_BOX_1"/>
    <property type="match status" value="1"/>
</dbReference>
<feature type="domain" description="MADS-box" evidence="6">
    <location>
        <begin position="16"/>
        <end position="76"/>
    </location>
</feature>
<gene>
    <name evidence="7" type="ORF">M8C21_026579</name>
</gene>
<organism evidence="7 8">
    <name type="scientific">Ambrosia artemisiifolia</name>
    <name type="common">Common ragweed</name>
    <dbReference type="NCBI Taxonomy" id="4212"/>
    <lineage>
        <taxon>Eukaryota</taxon>
        <taxon>Viridiplantae</taxon>
        <taxon>Streptophyta</taxon>
        <taxon>Embryophyta</taxon>
        <taxon>Tracheophyta</taxon>
        <taxon>Spermatophyta</taxon>
        <taxon>Magnoliopsida</taxon>
        <taxon>eudicotyledons</taxon>
        <taxon>Gunneridae</taxon>
        <taxon>Pentapetalae</taxon>
        <taxon>asterids</taxon>
        <taxon>campanulids</taxon>
        <taxon>Asterales</taxon>
        <taxon>Asteraceae</taxon>
        <taxon>Asteroideae</taxon>
        <taxon>Heliantheae alliance</taxon>
        <taxon>Heliantheae</taxon>
        <taxon>Ambrosia</taxon>
    </lineage>
</organism>
<dbReference type="InterPro" id="IPR050142">
    <property type="entry name" value="MADS-box/MEF2_TF"/>
</dbReference>
<dbReference type="PROSITE" id="PS50066">
    <property type="entry name" value="MADS_BOX_2"/>
    <property type="match status" value="1"/>
</dbReference>
<keyword evidence="8" id="KW-1185">Reference proteome</keyword>
<dbReference type="InterPro" id="IPR033896">
    <property type="entry name" value="MEF2-like_N"/>
</dbReference>
<protein>
    <recommendedName>
        <fullName evidence="6">MADS-box domain-containing protein</fullName>
    </recommendedName>
</protein>
<evidence type="ECO:0000256" key="4">
    <source>
        <dbReference type="ARBA" id="ARBA00023163"/>
    </source>
</evidence>
<reference evidence="7" key="1">
    <citation type="submission" date="2022-06" db="EMBL/GenBank/DDBJ databases">
        <title>Uncovering the hologenomic basis of an extraordinary plant invasion.</title>
        <authorList>
            <person name="Bieker V.C."/>
            <person name="Martin M.D."/>
            <person name="Gilbert T."/>
            <person name="Hodgins K."/>
            <person name="Battlay P."/>
            <person name="Petersen B."/>
            <person name="Wilson J."/>
        </authorList>
    </citation>
    <scope>NUCLEOTIDE SEQUENCE</scope>
    <source>
        <strain evidence="7">AA19_3_7</strain>
        <tissue evidence="7">Leaf</tissue>
    </source>
</reference>
<comment type="caution">
    <text evidence="7">The sequence shown here is derived from an EMBL/GenBank/DDBJ whole genome shotgun (WGS) entry which is preliminary data.</text>
</comment>
<comment type="subcellular location">
    <subcellularLocation>
        <location evidence="1">Nucleus</location>
    </subcellularLocation>
</comment>
<dbReference type="GO" id="GO:0045944">
    <property type="term" value="P:positive regulation of transcription by RNA polymerase II"/>
    <property type="evidence" value="ECO:0007669"/>
    <property type="project" value="InterPro"/>
</dbReference>
<dbReference type="SMART" id="SM00432">
    <property type="entry name" value="MADS"/>
    <property type="match status" value="1"/>
</dbReference>
<dbReference type="Proteomes" id="UP001206925">
    <property type="component" value="Unassembled WGS sequence"/>
</dbReference>
<name>A0AAD5CHI0_AMBAR</name>
<evidence type="ECO:0000256" key="5">
    <source>
        <dbReference type="ARBA" id="ARBA00023242"/>
    </source>
</evidence>
<dbReference type="InterPro" id="IPR036879">
    <property type="entry name" value="TF_MADSbox_sf"/>
</dbReference>
<evidence type="ECO:0000256" key="1">
    <source>
        <dbReference type="ARBA" id="ARBA00004123"/>
    </source>
</evidence>
<keyword evidence="3" id="KW-0238">DNA-binding</keyword>
<evidence type="ECO:0000313" key="7">
    <source>
        <dbReference type="EMBL" id="KAI7741863.1"/>
    </source>
</evidence>
<dbReference type="GO" id="GO:0046983">
    <property type="term" value="F:protein dimerization activity"/>
    <property type="evidence" value="ECO:0007669"/>
    <property type="project" value="InterPro"/>
</dbReference>